<keyword evidence="1" id="KW-0812">Transmembrane</keyword>
<evidence type="ECO:0000313" key="3">
    <source>
        <dbReference type="Proteomes" id="UP000618931"/>
    </source>
</evidence>
<sequence length="118" mass="12037">MISALKTSPPPAGRVLPLVVAAQFACTSLWFAGNAVLPGLLREAHLTGAALGAVVSAVQLGFIVGTLGFALLALAARVLPSRLFWWSVVAGSLANAGLLLPGQTNATLLGLRFAPGFF</sequence>
<accession>A0ABS0I705</accession>
<dbReference type="Proteomes" id="UP000618931">
    <property type="component" value="Unassembled WGS sequence"/>
</dbReference>
<keyword evidence="1" id="KW-0472">Membrane</keyword>
<name>A0ABS0I705_9BACT</name>
<dbReference type="InterPro" id="IPR036259">
    <property type="entry name" value="MFS_trans_sf"/>
</dbReference>
<dbReference type="EMBL" id="JADQDM010000009">
    <property type="protein sequence ID" value="MBF9222751.1"/>
    <property type="molecule type" value="Genomic_DNA"/>
</dbReference>
<proteinExistence type="predicted"/>
<keyword evidence="3" id="KW-1185">Reference proteome</keyword>
<dbReference type="SUPFAM" id="SSF103473">
    <property type="entry name" value="MFS general substrate transporter"/>
    <property type="match status" value="1"/>
</dbReference>
<feature type="transmembrane region" description="Helical" evidence="1">
    <location>
        <begin position="83"/>
        <end position="102"/>
    </location>
</feature>
<gene>
    <name evidence="2" type="ORF">I2H31_16730</name>
</gene>
<keyword evidence="1" id="KW-1133">Transmembrane helix</keyword>
<feature type="transmembrane region" description="Helical" evidence="1">
    <location>
        <begin position="53"/>
        <end position="76"/>
    </location>
</feature>
<organism evidence="2 3">
    <name type="scientific">Hymenobacter ruricola</name>
    <dbReference type="NCBI Taxonomy" id="2791023"/>
    <lineage>
        <taxon>Bacteria</taxon>
        <taxon>Pseudomonadati</taxon>
        <taxon>Bacteroidota</taxon>
        <taxon>Cytophagia</taxon>
        <taxon>Cytophagales</taxon>
        <taxon>Hymenobacteraceae</taxon>
        <taxon>Hymenobacter</taxon>
    </lineage>
</organism>
<reference evidence="2 3" key="1">
    <citation type="submission" date="2020-11" db="EMBL/GenBank/DDBJ databases">
        <authorList>
            <person name="Kim M.K."/>
        </authorList>
    </citation>
    <scope>NUCLEOTIDE SEQUENCE [LARGE SCALE GENOMIC DNA]</scope>
    <source>
        <strain evidence="2 3">BT662</strain>
    </source>
</reference>
<evidence type="ECO:0000313" key="2">
    <source>
        <dbReference type="EMBL" id="MBF9222751.1"/>
    </source>
</evidence>
<dbReference type="RefSeq" id="WP_196294195.1">
    <property type="nucleotide sequence ID" value="NZ_JADQDM010000009.1"/>
</dbReference>
<evidence type="ECO:0000256" key="1">
    <source>
        <dbReference type="SAM" id="Phobius"/>
    </source>
</evidence>
<protein>
    <recommendedName>
        <fullName evidence="4">MFS transporter</fullName>
    </recommendedName>
</protein>
<feature type="transmembrane region" description="Helical" evidence="1">
    <location>
        <begin position="12"/>
        <end position="33"/>
    </location>
</feature>
<comment type="caution">
    <text evidence="2">The sequence shown here is derived from an EMBL/GenBank/DDBJ whole genome shotgun (WGS) entry which is preliminary data.</text>
</comment>
<evidence type="ECO:0008006" key="4">
    <source>
        <dbReference type="Google" id="ProtNLM"/>
    </source>
</evidence>